<dbReference type="SUPFAM" id="SSF54695">
    <property type="entry name" value="POZ domain"/>
    <property type="match status" value="1"/>
</dbReference>
<evidence type="ECO:0000256" key="5">
    <source>
        <dbReference type="ARBA" id="ARBA00022826"/>
    </source>
</evidence>
<name>A0A6A4W3X8_AMPAM</name>
<accession>A0A6A4W3X8</accession>
<evidence type="ECO:0000256" key="12">
    <source>
        <dbReference type="SAM" id="Phobius"/>
    </source>
</evidence>
<dbReference type="InterPro" id="IPR003971">
    <property type="entry name" value="K_chnl_volt-dep_Kv5/Kv9"/>
</dbReference>
<feature type="region of interest" description="Disordered" evidence="11">
    <location>
        <begin position="497"/>
        <end position="560"/>
    </location>
</feature>
<organism evidence="14 15">
    <name type="scientific">Amphibalanus amphitrite</name>
    <name type="common">Striped barnacle</name>
    <name type="synonym">Balanus amphitrite</name>
    <dbReference type="NCBI Taxonomy" id="1232801"/>
    <lineage>
        <taxon>Eukaryota</taxon>
        <taxon>Metazoa</taxon>
        <taxon>Ecdysozoa</taxon>
        <taxon>Arthropoda</taxon>
        <taxon>Crustacea</taxon>
        <taxon>Multicrustacea</taxon>
        <taxon>Cirripedia</taxon>
        <taxon>Thoracica</taxon>
        <taxon>Thoracicalcarea</taxon>
        <taxon>Balanomorpha</taxon>
        <taxon>Balanoidea</taxon>
        <taxon>Balanidae</taxon>
        <taxon>Amphibalaninae</taxon>
        <taxon>Amphibalanus</taxon>
    </lineage>
</organism>
<feature type="region of interest" description="Disordered" evidence="11">
    <location>
        <begin position="622"/>
        <end position="647"/>
    </location>
</feature>
<evidence type="ECO:0000256" key="10">
    <source>
        <dbReference type="ARBA" id="ARBA00023303"/>
    </source>
</evidence>
<keyword evidence="15" id="KW-1185">Reference proteome</keyword>
<dbReference type="InterPro" id="IPR003131">
    <property type="entry name" value="T1-type_BTB"/>
</dbReference>
<dbReference type="Proteomes" id="UP000440578">
    <property type="component" value="Unassembled WGS sequence"/>
</dbReference>
<keyword evidence="9 12" id="KW-0472">Membrane</keyword>
<keyword evidence="7 12" id="KW-1133">Transmembrane helix</keyword>
<keyword evidence="10" id="KW-0407">Ion channel</keyword>
<dbReference type="OrthoDB" id="296522at2759"/>
<evidence type="ECO:0000313" key="15">
    <source>
        <dbReference type="Proteomes" id="UP000440578"/>
    </source>
</evidence>
<feature type="compositionally biased region" description="Low complexity" evidence="11">
    <location>
        <begin position="36"/>
        <end position="45"/>
    </location>
</feature>
<dbReference type="PANTHER" id="PTHR11537:SF254">
    <property type="entry name" value="POTASSIUM VOLTAGE-GATED CHANNEL PROTEIN SHAB"/>
    <property type="match status" value="1"/>
</dbReference>
<evidence type="ECO:0000256" key="1">
    <source>
        <dbReference type="ARBA" id="ARBA00004141"/>
    </source>
</evidence>
<dbReference type="Gene3D" id="3.30.710.10">
    <property type="entry name" value="Potassium Channel Kv1.1, Chain A"/>
    <property type="match status" value="1"/>
</dbReference>
<dbReference type="Pfam" id="PF00520">
    <property type="entry name" value="Ion_trans"/>
    <property type="match status" value="1"/>
</dbReference>
<keyword evidence="6" id="KW-0630">Potassium</keyword>
<dbReference type="SUPFAM" id="SSF81324">
    <property type="entry name" value="Voltage-gated potassium channels"/>
    <property type="match status" value="1"/>
</dbReference>
<dbReference type="GO" id="GO:0008076">
    <property type="term" value="C:voltage-gated potassium channel complex"/>
    <property type="evidence" value="ECO:0007669"/>
    <property type="project" value="InterPro"/>
</dbReference>
<dbReference type="PANTHER" id="PTHR11537">
    <property type="entry name" value="VOLTAGE-GATED POTASSIUM CHANNEL"/>
    <property type="match status" value="1"/>
</dbReference>
<reference evidence="14 15" key="1">
    <citation type="submission" date="2019-07" db="EMBL/GenBank/DDBJ databases">
        <title>Draft genome assembly of a fouling barnacle, Amphibalanus amphitrite (Darwin, 1854): The first reference genome for Thecostraca.</title>
        <authorList>
            <person name="Kim W."/>
        </authorList>
    </citation>
    <scope>NUCLEOTIDE SEQUENCE [LARGE SCALE GENOMIC DNA]</scope>
    <source>
        <strain evidence="14">SNU_AA5</strain>
        <tissue evidence="14">Soma without cirri and trophi</tissue>
    </source>
</reference>
<keyword evidence="4 12" id="KW-0812">Transmembrane</keyword>
<dbReference type="InterPro" id="IPR000210">
    <property type="entry name" value="BTB/POZ_dom"/>
</dbReference>
<gene>
    <name evidence="14" type="primary">Shab_1</name>
    <name evidence="14" type="ORF">FJT64_026540</name>
</gene>
<dbReference type="Gene3D" id="1.10.287.70">
    <property type="match status" value="1"/>
</dbReference>
<evidence type="ECO:0000259" key="13">
    <source>
        <dbReference type="SMART" id="SM00225"/>
    </source>
</evidence>
<feature type="compositionally biased region" description="Basic and acidic residues" evidence="11">
    <location>
        <begin position="635"/>
        <end position="647"/>
    </location>
</feature>
<sequence>MKGADAATEMSKNPGDSGAAGGDGSQTRGARERAPSEAGEAAAAAAAAATAGSAALRHQSRSMTSLPPEPYTIMRSKALNTRVIINVGGMRHEVLWSTLERLPHTRLGRLKDRNTHESIMEICDEYSLVDNEYFFDRHPRSFSSILNFYRTGKLHLVEEMCVMAFSEDLDYWGIDELYLESCCQHKYHQRREHVHDEMRKEADSLKTREEEDFGTGRCAQYQKFLWDLMEKPTTSLGARSLGFTLRNSYKELGLLLMFLAITVLIFSSLCYFAEKEADKTLYTSIPETFWWAIITMTTMIGAVCAICGVLVIALPIPIIVNNFAEFYKNQMRREKAMKRREALERAKREGSIVSFHDVNLRDAFAKSMDIIDVIVDTGHNMSIGEGSVTNSTKGDTGTGCFRNHEHVINKLTARKNSQGALVTPGTPNAAELSTEPAETATDGAANALNSPRPADFLEPLGGPRRQSSEPSRAAAAPIELQALSQTNLDLLSLESSDTFTSCPTHPFPSEGDLTADSNLYVNPLDGDVRRDSPRASPRRRPRIASAGDPAESGVSQQGSPLLKHRRARFQEPDPKVAVAGVLGARRDPETAERWRKPHISAARGISSAIKLLGTSARLARAGKYGSRSSLSGDVADTRHRSPEKKKSILKKTEVRADPETEKLLDATLVTDSGVEADASPPAAAPRRADCCRAETDSARRRPGALRCANAGCLYNTVALLSPAHGEVCLCGAQMVRGAANHAPSSRSAESSPDEETTLLQHRPAPATEQLLTAASVRPSQLQSPPSGRLQGRLQRADQDLWGLRLSMVFLTLMDIGKGGGSLFTTER</sequence>
<dbReference type="InterPro" id="IPR005821">
    <property type="entry name" value="Ion_trans_dom"/>
</dbReference>
<evidence type="ECO:0000256" key="9">
    <source>
        <dbReference type="ARBA" id="ARBA00023136"/>
    </source>
</evidence>
<evidence type="ECO:0000256" key="7">
    <source>
        <dbReference type="ARBA" id="ARBA00022989"/>
    </source>
</evidence>
<dbReference type="GO" id="GO:0005251">
    <property type="term" value="F:delayed rectifier potassium channel activity"/>
    <property type="evidence" value="ECO:0007669"/>
    <property type="project" value="TreeGrafter"/>
</dbReference>
<evidence type="ECO:0000256" key="8">
    <source>
        <dbReference type="ARBA" id="ARBA00023065"/>
    </source>
</evidence>
<comment type="caution">
    <text evidence="14">The sequence shown here is derived from an EMBL/GenBank/DDBJ whole genome shotgun (WGS) entry which is preliminary data.</text>
</comment>
<dbReference type="GO" id="GO:0051260">
    <property type="term" value="P:protein homooligomerization"/>
    <property type="evidence" value="ECO:0007669"/>
    <property type="project" value="InterPro"/>
</dbReference>
<dbReference type="GO" id="GO:0001508">
    <property type="term" value="P:action potential"/>
    <property type="evidence" value="ECO:0007669"/>
    <property type="project" value="TreeGrafter"/>
</dbReference>
<proteinExistence type="predicted"/>
<feature type="region of interest" description="Disordered" evidence="11">
    <location>
        <begin position="412"/>
        <end position="474"/>
    </location>
</feature>
<feature type="transmembrane region" description="Helical" evidence="12">
    <location>
        <begin position="289"/>
        <end position="320"/>
    </location>
</feature>
<dbReference type="PRINTS" id="PR01494">
    <property type="entry name" value="KV9CHANNEL"/>
</dbReference>
<evidence type="ECO:0000256" key="11">
    <source>
        <dbReference type="SAM" id="MobiDB-lite"/>
    </source>
</evidence>
<evidence type="ECO:0000256" key="4">
    <source>
        <dbReference type="ARBA" id="ARBA00022692"/>
    </source>
</evidence>
<keyword evidence="8" id="KW-0406">Ion transport</keyword>
<feature type="domain" description="BTB" evidence="13">
    <location>
        <begin position="81"/>
        <end position="190"/>
    </location>
</feature>
<dbReference type="InterPro" id="IPR011333">
    <property type="entry name" value="SKP1/BTB/POZ_sf"/>
</dbReference>
<dbReference type="EMBL" id="VIIS01001199">
    <property type="protein sequence ID" value="KAF0301115.1"/>
    <property type="molecule type" value="Genomic_DNA"/>
</dbReference>
<comment type="subcellular location">
    <subcellularLocation>
        <location evidence="1">Membrane</location>
        <topology evidence="1">Multi-pass membrane protein</topology>
    </subcellularLocation>
</comment>
<evidence type="ECO:0000313" key="14">
    <source>
        <dbReference type="EMBL" id="KAF0301115.1"/>
    </source>
</evidence>
<feature type="transmembrane region" description="Helical" evidence="12">
    <location>
        <begin position="252"/>
        <end position="274"/>
    </location>
</feature>
<dbReference type="FunFam" id="3.30.710.10:FF:000010">
    <property type="entry name" value="Potassium voltage-gated channel subfamily B member"/>
    <property type="match status" value="1"/>
</dbReference>
<protein>
    <submittedName>
        <fullName evidence="14">Potassium voltage-gated channel protein Shab</fullName>
    </submittedName>
</protein>
<evidence type="ECO:0000256" key="2">
    <source>
        <dbReference type="ARBA" id="ARBA00022448"/>
    </source>
</evidence>
<dbReference type="Pfam" id="PF02214">
    <property type="entry name" value="BTB_2"/>
    <property type="match status" value="1"/>
</dbReference>
<dbReference type="PRINTS" id="PR00169">
    <property type="entry name" value="KCHANNEL"/>
</dbReference>
<dbReference type="InterPro" id="IPR028325">
    <property type="entry name" value="VG_K_chnl"/>
</dbReference>
<feature type="region of interest" description="Disordered" evidence="11">
    <location>
        <begin position="1"/>
        <end position="45"/>
    </location>
</feature>
<keyword evidence="5" id="KW-0631">Potassium channel</keyword>
<keyword evidence="3" id="KW-0633">Potassium transport</keyword>
<evidence type="ECO:0000256" key="6">
    <source>
        <dbReference type="ARBA" id="ARBA00022958"/>
    </source>
</evidence>
<evidence type="ECO:0000256" key="3">
    <source>
        <dbReference type="ARBA" id="ARBA00022538"/>
    </source>
</evidence>
<dbReference type="SMART" id="SM00225">
    <property type="entry name" value="BTB"/>
    <property type="match status" value="1"/>
</dbReference>
<keyword evidence="2" id="KW-0813">Transport</keyword>
<dbReference type="AlphaFoldDB" id="A0A6A4W3X8"/>